<keyword evidence="2" id="KW-1185">Reference proteome</keyword>
<dbReference type="PANTHER" id="PTHR46830:SF1">
    <property type="entry name" value="ALPHA-1,4-N-ACETYLGLUCOSAMINYLTRANSFERASE"/>
    <property type="match status" value="1"/>
</dbReference>
<dbReference type="Ensembl" id="ENSCINT00000034543.1">
    <property type="protein sequence ID" value="ENSCINP00000035073.1"/>
    <property type="gene ID" value="ENSCING00000018430.1"/>
</dbReference>
<evidence type="ECO:0000313" key="1">
    <source>
        <dbReference type="Ensembl" id="ENSCINP00000035073.1"/>
    </source>
</evidence>
<accession>H2XZI9</accession>
<dbReference type="GeneTree" id="ENSGT00510000047981"/>
<organism evidence="1 2">
    <name type="scientific">Ciona intestinalis</name>
    <name type="common">Transparent sea squirt</name>
    <name type="synonym">Ascidia intestinalis</name>
    <dbReference type="NCBI Taxonomy" id="7719"/>
    <lineage>
        <taxon>Eukaryota</taxon>
        <taxon>Metazoa</taxon>
        <taxon>Chordata</taxon>
        <taxon>Tunicata</taxon>
        <taxon>Ascidiacea</taxon>
        <taxon>Phlebobranchia</taxon>
        <taxon>Cionidae</taxon>
        <taxon>Ciona</taxon>
    </lineage>
</organism>
<protein>
    <submittedName>
        <fullName evidence="1">Uncharacterized LOC100186613</fullName>
    </submittedName>
</protein>
<dbReference type="Proteomes" id="UP000008144">
    <property type="component" value="Unassembled WGS sequence"/>
</dbReference>
<dbReference type="SUPFAM" id="SSF53448">
    <property type="entry name" value="Nucleotide-diphospho-sugar transferases"/>
    <property type="match status" value="1"/>
</dbReference>
<evidence type="ECO:0000313" key="2">
    <source>
        <dbReference type="Proteomes" id="UP000008144"/>
    </source>
</evidence>
<sequence>MEMPETVFGHKMEWILHKTDVARNDLLIKQGGIYLDSDVLVLRSLDPLRRYPFTMGRSTANSLSNGAMLAQPGSTFLQETINTYKDFTAKKYSGIFEAVLSVQRPLQQWKTRPDLPIHVELTTMQRPNPWHDGRDCISHDSFNISDNYMLHIHPVKSTVKHPQIVNETVATLRTTDTTYGAAARAALFGFQDFVFLKNETEIAKNRRPAKPIPPIIDK</sequence>
<reference evidence="2" key="1">
    <citation type="journal article" date="2002" name="Science">
        <title>The draft genome of Ciona intestinalis: insights into chordate and vertebrate origins.</title>
        <authorList>
            <person name="Dehal P."/>
            <person name="Satou Y."/>
            <person name="Campbell R.K."/>
            <person name="Chapman J."/>
            <person name="Degnan B."/>
            <person name="De Tomaso A."/>
            <person name="Davidson B."/>
            <person name="Di Gregorio A."/>
            <person name="Gelpke M."/>
            <person name="Goodstein D.M."/>
            <person name="Harafuji N."/>
            <person name="Hastings K.E."/>
            <person name="Ho I."/>
            <person name="Hotta K."/>
            <person name="Huang W."/>
            <person name="Kawashima T."/>
            <person name="Lemaire P."/>
            <person name="Martinez D."/>
            <person name="Meinertzhagen I.A."/>
            <person name="Necula S."/>
            <person name="Nonaka M."/>
            <person name="Putnam N."/>
            <person name="Rash S."/>
            <person name="Saiga H."/>
            <person name="Satake M."/>
            <person name="Terry A."/>
            <person name="Yamada L."/>
            <person name="Wang H.G."/>
            <person name="Awazu S."/>
            <person name="Azumi K."/>
            <person name="Boore J."/>
            <person name="Branno M."/>
            <person name="Chin-Bow S."/>
            <person name="DeSantis R."/>
            <person name="Doyle S."/>
            <person name="Francino P."/>
            <person name="Keys D.N."/>
            <person name="Haga S."/>
            <person name="Hayashi H."/>
            <person name="Hino K."/>
            <person name="Imai K.S."/>
            <person name="Inaba K."/>
            <person name="Kano S."/>
            <person name="Kobayashi K."/>
            <person name="Kobayashi M."/>
            <person name="Lee B.I."/>
            <person name="Makabe K.W."/>
            <person name="Manohar C."/>
            <person name="Matassi G."/>
            <person name="Medina M."/>
            <person name="Mochizuki Y."/>
            <person name="Mount S."/>
            <person name="Morishita T."/>
            <person name="Miura S."/>
            <person name="Nakayama A."/>
            <person name="Nishizaka S."/>
            <person name="Nomoto H."/>
            <person name="Ohta F."/>
            <person name="Oishi K."/>
            <person name="Rigoutsos I."/>
            <person name="Sano M."/>
            <person name="Sasaki A."/>
            <person name="Sasakura Y."/>
            <person name="Shoguchi E."/>
            <person name="Shin-i T."/>
            <person name="Spagnuolo A."/>
            <person name="Stainier D."/>
            <person name="Suzuki M.M."/>
            <person name="Tassy O."/>
            <person name="Takatori N."/>
            <person name="Tokuoka M."/>
            <person name="Yagi K."/>
            <person name="Yoshizaki F."/>
            <person name="Wada S."/>
            <person name="Zhang C."/>
            <person name="Hyatt P.D."/>
            <person name="Larimer F."/>
            <person name="Detter C."/>
            <person name="Doggett N."/>
            <person name="Glavina T."/>
            <person name="Hawkins T."/>
            <person name="Richardson P."/>
            <person name="Lucas S."/>
            <person name="Kohara Y."/>
            <person name="Levine M."/>
            <person name="Satoh N."/>
            <person name="Rokhsar D.S."/>
        </authorList>
    </citation>
    <scope>NUCLEOTIDE SEQUENCE [LARGE SCALE GENOMIC DNA]</scope>
</reference>
<dbReference type="InParanoid" id="H2XZI9"/>
<dbReference type="Gene3D" id="3.90.550.20">
    <property type="match status" value="1"/>
</dbReference>
<proteinExistence type="predicted"/>
<name>H2XZI9_CIOIN</name>
<dbReference type="PANTHER" id="PTHR46830">
    <property type="entry name" value="TRANSFERASE, PUTATIVE-RELATED"/>
    <property type="match status" value="1"/>
</dbReference>
<dbReference type="Pfam" id="PF04488">
    <property type="entry name" value="Gly_transf_sug"/>
    <property type="match status" value="1"/>
</dbReference>
<dbReference type="InterPro" id="IPR007577">
    <property type="entry name" value="GlycoTrfase_DXD_sugar-bd_CS"/>
</dbReference>
<dbReference type="InterPro" id="IPR029044">
    <property type="entry name" value="Nucleotide-diphossugar_trans"/>
</dbReference>
<dbReference type="HOGENOM" id="CLU_1266510_0_0_1"/>
<reference evidence="1" key="3">
    <citation type="submission" date="2025-09" db="UniProtKB">
        <authorList>
            <consortium name="Ensembl"/>
        </authorList>
    </citation>
    <scope>IDENTIFICATION</scope>
</reference>
<dbReference type="AlphaFoldDB" id="H2XZI9"/>
<gene>
    <name evidence="1" type="primary">LOC100186613</name>
</gene>
<reference evidence="1" key="2">
    <citation type="submission" date="2025-08" db="UniProtKB">
        <authorList>
            <consortium name="Ensembl"/>
        </authorList>
    </citation>
    <scope>IDENTIFICATION</scope>
</reference>